<gene>
    <name evidence="1" type="ordered locus">GNIT_3457</name>
</gene>
<proteinExistence type="predicted"/>
<keyword evidence="2" id="KW-1185">Reference proteome</keyword>
<dbReference type="EMBL" id="CP003060">
    <property type="protein sequence ID" value="AEP31551.1"/>
    <property type="molecule type" value="Genomic_DNA"/>
</dbReference>
<dbReference type="STRING" id="1085623.GNIT_3457"/>
<dbReference type="HOGENOM" id="CLU_3136156_0_0_6"/>
<dbReference type="Proteomes" id="UP000009282">
    <property type="component" value="Chromosome"/>
</dbReference>
<name>G4QND2_GLANF</name>
<protein>
    <submittedName>
        <fullName evidence="1">Uncharacterized protein</fullName>
    </submittedName>
</protein>
<sequence length="49" mass="5821">MDGRRLYSVLLFLASKILVDVAEFNTLRSDHLVILRLTRCQIAYAFWYE</sequence>
<dbReference type="AlphaFoldDB" id="G4QND2"/>
<evidence type="ECO:0000313" key="1">
    <source>
        <dbReference type="EMBL" id="AEP31551.1"/>
    </source>
</evidence>
<dbReference type="KEGG" id="gni:GNIT_3457"/>
<organism evidence="1 2">
    <name type="scientific">Glaciecola nitratireducens (strain JCM 12485 / KCTC 12276 / FR1064)</name>
    <dbReference type="NCBI Taxonomy" id="1085623"/>
    <lineage>
        <taxon>Bacteria</taxon>
        <taxon>Pseudomonadati</taxon>
        <taxon>Pseudomonadota</taxon>
        <taxon>Gammaproteobacteria</taxon>
        <taxon>Alteromonadales</taxon>
        <taxon>Alteromonadaceae</taxon>
        <taxon>Brumicola</taxon>
    </lineage>
</organism>
<evidence type="ECO:0000313" key="2">
    <source>
        <dbReference type="Proteomes" id="UP000009282"/>
    </source>
</evidence>
<accession>G4QND2</accession>
<reference evidence="1 2" key="1">
    <citation type="journal article" date="2011" name="J. Bacteriol.">
        <title>Complete genome sequence of seawater bacterium Glaciecola nitratireducens FR1064T.</title>
        <authorList>
            <person name="Bian F."/>
            <person name="Qin Q.L."/>
            <person name="Xie B.B."/>
            <person name="Shu Y.L."/>
            <person name="Zhang X.Y."/>
            <person name="Yu Y."/>
            <person name="Chen B."/>
            <person name="Chen X.L."/>
            <person name="Zhou B.C."/>
            <person name="Zhang Y.Z."/>
        </authorList>
    </citation>
    <scope>NUCLEOTIDE SEQUENCE [LARGE SCALE GENOMIC DNA]</scope>
    <source>
        <strain evidence="2">JCM 12485 / KCTC 12276 / FR1064</strain>
    </source>
</reference>